<proteinExistence type="predicted"/>
<dbReference type="EMBL" id="LSDN01000027">
    <property type="protein sequence ID" value="KXB79417.1"/>
    <property type="molecule type" value="Genomic_DNA"/>
</dbReference>
<accession>A0AB34WX14</accession>
<protein>
    <submittedName>
        <fullName evidence="1">Uncharacterized protein</fullName>
    </submittedName>
</protein>
<dbReference type="AlphaFoldDB" id="A0AB34WX14"/>
<sequence length="40" mass="4276">MAGNAFATASLRVAAPRKMGDFLGAACVPICFYCRARLRV</sequence>
<name>A0AB34WX14_9ACTO</name>
<evidence type="ECO:0000313" key="2">
    <source>
        <dbReference type="Proteomes" id="UP000070572"/>
    </source>
</evidence>
<comment type="caution">
    <text evidence="1">The sequence shown here is derived from an EMBL/GenBank/DDBJ whole genome shotgun (WGS) entry which is preliminary data.</text>
</comment>
<reference evidence="1 2" key="1">
    <citation type="submission" date="2016-01" db="EMBL/GenBank/DDBJ databases">
        <authorList>
            <person name="Mitreva M."/>
            <person name="Pepin K.H."/>
            <person name="Mihindukulasuriya K.A."/>
            <person name="Fulton R."/>
            <person name="Fronick C."/>
            <person name="O'Laughlin M."/>
            <person name="Miner T."/>
            <person name="Herter B."/>
            <person name="Rosa B.A."/>
            <person name="Cordes M."/>
            <person name="Tomlinson C."/>
            <person name="Wollam A."/>
            <person name="Palsikar V.B."/>
            <person name="Mardis E.R."/>
            <person name="Wilson R.K."/>
        </authorList>
    </citation>
    <scope>NUCLEOTIDE SEQUENCE [LARGE SCALE GENOMIC DNA]</scope>
    <source>
        <strain evidence="1 2">DNF00696</strain>
    </source>
</reference>
<organism evidence="1 2">
    <name type="scientific">Varibaculum cambriense</name>
    <dbReference type="NCBI Taxonomy" id="184870"/>
    <lineage>
        <taxon>Bacteria</taxon>
        <taxon>Bacillati</taxon>
        <taxon>Actinomycetota</taxon>
        <taxon>Actinomycetes</taxon>
        <taxon>Actinomycetales</taxon>
        <taxon>Actinomycetaceae</taxon>
        <taxon>Varibaculum</taxon>
    </lineage>
</organism>
<evidence type="ECO:0000313" key="1">
    <source>
        <dbReference type="EMBL" id="KXB79417.1"/>
    </source>
</evidence>
<gene>
    <name evidence="1" type="ORF">HMPREF1862_01790</name>
</gene>
<dbReference type="Proteomes" id="UP000070572">
    <property type="component" value="Unassembled WGS sequence"/>
</dbReference>